<evidence type="ECO:0000256" key="6">
    <source>
        <dbReference type="ARBA" id="ARBA00023004"/>
    </source>
</evidence>
<evidence type="ECO:0000256" key="3">
    <source>
        <dbReference type="ARBA" id="ARBA00022679"/>
    </source>
</evidence>
<dbReference type="FunFam" id="3.80.30.20:FF:000001">
    <property type="entry name" value="tRNA-2-methylthio-N(6)-dimethylallyladenosine synthase 2"/>
    <property type="match status" value="1"/>
</dbReference>
<evidence type="ECO:0000256" key="5">
    <source>
        <dbReference type="ARBA" id="ARBA00022723"/>
    </source>
</evidence>
<reference evidence="10 11" key="1">
    <citation type="journal article" date="2016" name="Nat. Commun.">
        <title>Thousands of microbial genomes shed light on interconnected biogeochemical processes in an aquifer system.</title>
        <authorList>
            <person name="Anantharaman K."/>
            <person name="Brown C.T."/>
            <person name="Hug L.A."/>
            <person name="Sharon I."/>
            <person name="Castelle C.J."/>
            <person name="Probst A.J."/>
            <person name="Thomas B.C."/>
            <person name="Singh A."/>
            <person name="Wilkins M.J."/>
            <person name="Karaoz U."/>
            <person name="Brodie E.L."/>
            <person name="Williams K.H."/>
            <person name="Hubbard S.S."/>
            <person name="Banfield J.F."/>
        </authorList>
    </citation>
    <scope>NUCLEOTIDE SEQUENCE [LARGE SCALE GENOMIC DNA]</scope>
</reference>
<dbReference type="InterPro" id="IPR058240">
    <property type="entry name" value="rSAM_sf"/>
</dbReference>
<evidence type="ECO:0000256" key="4">
    <source>
        <dbReference type="ARBA" id="ARBA00022691"/>
    </source>
</evidence>
<dbReference type="GO" id="GO:0005829">
    <property type="term" value="C:cytosol"/>
    <property type="evidence" value="ECO:0007669"/>
    <property type="project" value="TreeGrafter"/>
</dbReference>
<dbReference type="EMBL" id="MEVF01000048">
    <property type="protein sequence ID" value="OGC48107.1"/>
    <property type="molecule type" value="Genomic_DNA"/>
</dbReference>
<dbReference type="Proteomes" id="UP000177458">
    <property type="component" value="Unassembled WGS sequence"/>
</dbReference>
<keyword evidence="5" id="KW-0479">Metal-binding</keyword>
<keyword evidence="3" id="KW-0808">Transferase</keyword>
<dbReference type="InterPro" id="IPR006638">
    <property type="entry name" value="Elp3/MiaA/NifB-like_rSAM"/>
</dbReference>
<comment type="caution">
    <text evidence="10">The sequence shown here is derived from an EMBL/GenBank/DDBJ whole genome shotgun (WGS) entry which is preliminary data.</text>
</comment>
<keyword evidence="4" id="KW-0949">S-adenosyl-L-methionine</keyword>
<dbReference type="SFLD" id="SFLDS00029">
    <property type="entry name" value="Radical_SAM"/>
    <property type="match status" value="1"/>
</dbReference>
<keyword evidence="2" id="KW-0004">4Fe-4S</keyword>
<protein>
    <submittedName>
        <fullName evidence="10">Uncharacterized protein</fullName>
    </submittedName>
</protein>
<accession>A0A1F4UT17</accession>
<keyword evidence="7" id="KW-0411">Iron-sulfur</keyword>
<dbReference type="PANTHER" id="PTHR43020">
    <property type="entry name" value="CDK5 REGULATORY SUBUNIT-ASSOCIATED PROTEIN 1"/>
    <property type="match status" value="1"/>
</dbReference>
<dbReference type="GO" id="GO:0035597">
    <property type="term" value="F:tRNA-2-methylthio-N(6)-dimethylallyladenosine(37) synthase activity"/>
    <property type="evidence" value="ECO:0007669"/>
    <property type="project" value="TreeGrafter"/>
</dbReference>
<evidence type="ECO:0000256" key="7">
    <source>
        <dbReference type="ARBA" id="ARBA00023014"/>
    </source>
</evidence>
<dbReference type="Gene3D" id="3.40.50.12160">
    <property type="entry name" value="Methylthiotransferase, N-terminal domain"/>
    <property type="match status" value="1"/>
</dbReference>
<dbReference type="NCBIfam" id="TIGR00089">
    <property type="entry name" value="MiaB/RimO family radical SAM methylthiotransferase"/>
    <property type="match status" value="1"/>
</dbReference>
<comment type="cofactor">
    <cofactor evidence="1">
        <name>[4Fe-4S] cluster</name>
        <dbReference type="ChEBI" id="CHEBI:49883"/>
    </cofactor>
</comment>
<dbReference type="InterPro" id="IPR007197">
    <property type="entry name" value="rSAM"/>
</dbReference>
<dbReference type="PROSITE" id="PS51918">
    <property type="entry name" value="RADICAL_SAM"/>
    <property type="match status" value="1"/>
</dbReference>
<dbReference type="PROSITE" id="PS51449">
    <property type="entry name" value="MTTASE_N"/>
    <property type="match status" value="1"/>
</dbReference>
<evidence type="ECO:0000256" key="1">
    <source>
        <dbReference type="ARBA" id="ARBA00001966"/>
    </source>
</evidence>
<dbReference type="SMART" id="SM00729">
    <property type="entry name" value="Elp3"/>
    <property type="match status" value="1"/>
</dbReference>
<dbReference type="SFLD" id="SFLDG01082">
    <property type="entry name" value="B12-binding_domain_containing"/>
    <property type="match status" value="1"/>
</dbReference>
<proteinExistence type="predicted"/>
<dbReference type="InterPro" id="IPR023404">
    <property type="entry name" value="rSAM_horseshoe"/>
</dbReference>
<evidence type="ECO:0000259" key="9">
    <source>
        <dbReference type="PROSITE" id="PS51918"/>
    </source>
</evidence>
<organism evidence="10 11">
    <name type="scientific">candidate division WWE3 bacterium RIFCSPLOWO2_01_FULL_37_15</name>
    <dbReference type="NCBI Taxonomy" id="1802622"/>
    <lineage>
        <taxon>Bacteria</taxon>
        <taxon>Katanobacteria</taxon>
    </lineage>
</organism>
<dbReference type="PROSITE" id="PS01278">
    <property type="entry name" value="MTTASE_RADICAL"/>
    <property type="match status" value="1"/>
</dbReference>
<dbReference type="InterPro" id="IPR005839">
    <property type="entry name" value="Methylthiotransferase"/>
</dbReference>
<sequence length="404" mass="45946">MTDSWAKTYYIKTFGCQANIADSNTISGVLEALGLEETEKVSGPNDTEIFFKTILNTDVLFINTCSVRQKSEDKVYGLGKVLKLAQKRSGKKPFIIMAGCMVGSVTGERQRFAFDELKKKTPWVDVYINPSQILDIPEILLKNSLLSDWAIQKFDSSDVISKQDNTTHAFVNISYGCDNFCTFCVVPYARGKEVSRPEADILKEIRHFVNREIKEITLCGQNVNSWGLGMSEKMEIRAGSDQKIPFADLLRKVHEIENIEKISFISSNPFDFTSDLVETLKLPKISNYLHIAVQSGNNAVLKSMNRRHTIEDFIKLVDQIKSAKPDVELGTDVIVGFPGETREQFLDTVRLFEKVNFNVAYISKYSPRKGTPAERFFKDDVSANEKKWRHAYLTKVWKNGKKRF</sequence>
<keyword evidence="6" id="KW-0408">Iron</keyword>
<dbReference type="GO" id="GO:0046872">
    <property type="term" value="F:metal ion binding"/>
    <property type="evidence" value="ECO:0007669"/>
    <property type="project" value="UniProtKB-KW"/>
</dbReference>
<dbReference type="Pfam" id="PF00919">
    <property type="entry name" value="UPF0004"/>
    <property type="match status" value="1"/>
</dbReference>
<evidence type="ECO:0000313" key="11">
    <source>
        <dbReference type="Proteomes" id="UP000177458"/>
    </source>
</evidence>
<gene>
    <name evidence="10" type="ORF">A3A69_00910</name>
</gene>
<dbReference type="CDD" id="cd01335">
    <property type="entry name" value="Radical_SAM"/>
    <property type="match status" value="1"/>
</dbReference>
<feature type="domain" description="MTTase N-terminal" evidence="8">
    <location>
        <begin position="7"/>
        <end position="145"/>
    </location>
</feature>
<dbReference type="InterPro" id="IPR013848">
    <property type="entry name" value="Methylthiotransferase_N"/>
</dbReference>
<dbReference type="SUPFAM" id="SSF102114">
    <property type="entry name" value="Radical SAM enzymes"/>
    <property type="match status" value="1"/>
</dbReference>
<dbReference type="PANTHER" id="PTHR43020:SF2">
    <property type="entry name" value="MITOCHONDRIAL TRNA METHYLTHIOTRANSFERASE CDK5RAP1"/>
    <property type="match status" value="1"/>
</dbReference>
<dbReference type="InterPro" id="IPR020612">
    <property type="entry name" value="Methylthiotransferase_CS"/>
</dbReference>
<dbReference type="InterPro" id="IPR038135">
    <property type="entry name" value="Methylthiotransferase_N_sf"/>
</dbReference>
<name>A0A1F4UT17_UNCKA</name>
<dbReference type="GO" id="GO:0051539">
    <property type="term" value="F:4 iron, 4 sulfur cluster binding"/>
    <property type="evidence" value="ECO:0007669"/>
    <property type="project" value="UniProtKB-KW"/>
</dbReference>
<evidence type="ECO:0000256" key="2">
    <source>
        <dbReference type="ARBA" id="ARBA00022485"/>
    </source>
</evidence>
<evidence type="ECO:0000313" key="10">
    <source>
        <dbReference type="EMBL" id="OGC48107.1"/>
    </source>
</evidence>
<feature type="domain" description="Radical SAM core" evidence="9">
    <location>
        <begin position="163"/>
        <end position="403"/>
    </location>
</feature>
<dbReference type="Gene3D" id="3.80.30.20">
    <property type="entry name" value="tm_1862 like domain"/>
    <property type="match status" value="1"/>
</dbReference>
<dbReference type="AlphaFoldDB" id="A0A1F4UT17"/>
<evidence type="ECO:0000259" key="8">
    <source>
        <dbReference type="PROSITE" id="PS51449"/>
    </source>
</evidence>
<dbReference type="Pfam" id="PF04055">
    <property type="entry name" value="Radical_SAM"/>
    <property type="match status" value="1"/>
</dbReference>